<evidence type="ECO:0000313" key="1">
    <source>
        <dbReference type="EMBL" id="SFJ85461.1"/>
    </source>
</evidence>
<dbReference type="EMBL" id="FORR01000027">
    <property type="protein sequence ID" value="SFJ85461.1"/>
    <property type="molecule type" value="Genomic_DNA"/>
</dbReference>
<accession>A0A1I3UUE4</accession>
<proteinExistence type="predicted"/>
<reference evidence="1 2" key="1">
    <citation type="submission" date="2016-10" db="EMBL/GenBank/DDBJ databases">
        <authorList>
            <person name="de Groot N.N."/>
        </authorList>
    </citation>
    <scope>NUCLEOTIDE SEQUENCE [LARGE SCALE GENOMIC DNA]</scope>
    <source>
        <strain evidence="1 2">DSM 44778</strain>
    </source>
</reference>
<keyword evidence="2" id="KW-1185">Reference proteome</keyword>
<name>A0A1I3UUE4_9BACL</name>
<evidence type="ECO:0000313" key="2">
    <source>
        <dbReference type="Proteomes" id="UP000199545"/>
    </source>
</evidence>
<organism evidence="1 2">
    <name type="scientific">Thermoflavimicrobium dichotomicum</name>
    <dbReference type="NCBI Taxonomy" id="46223"/>
    <lineage>
        <taxon>Bacteria</taxon>
        <taxon>Bacillati</taxon>
        <taxon>Bacillota</taxon>
        <taxon>Bacilli</taxon>
        <taxon>Bacillales</taxon>
        <taxon>Thermoactinomycetaceae</taxon>
        <taxon>Thermoflavimicrobium</taxon>
    </lineage>
</organism>
<dbReference type="Proteomes" id="UP000199545">
    <property type="component" value="Unassembled WGS sequence"/>
</dbReference>
<gene>
    <name evidence="1" type="ORF">SAMN05421852_12713</name>
</gene>
<dbReference type="AlphaFoldDB" id="A0A1I3UUE4"/>
<protein>
    <submittedName>
        <fullName evidence="1">Uncharacterized protein</fullName>
    </submittedName>
</protein>
<sequence>MTMRGPSFLDHSTPMPHQSLGIKAEAVGDVDCLPDFLMKKPITC</sequence>